<evidence type="ECO:0000256" key="1">
    <source>
        <dbReference type="ARBA" id="ARBA00004479"/>
    </source>
</evidence>
<name>A0A8B9ZWP6_9AVES</name>
<feature type="chain" id="PRO_5034683346" description="Fibronectin type-III domain-containing protein" evidence="11">
    <location>
        <begin position="25"/>
        <end position="688"/>
    </location>
</feature>
<keyword evidence="5 10" id="KW-0472">Membrane</keyword>
<dbReference type="Proteomes" id="UP000694549">
    <property type="component" value="Unplaced"/>
</dbReference>
<dbReference type="PROSITE" id="PS50853">
    <property type="entry name" value="FN3"/>
    <property type="match status" value="2"/>
</dbReference>
<dbReference type="Pfam" id="PF00041">
    <property type="entry name" value="fn3"/>
    <property type="match status" value="2"/>
</dbReference>
<dbReference type="SMART" id="SM00060">
    <property type="entry name" value="FN3"/>
    <property type="match status" value="3"/>
</dbReference>
<dbReference type="InterPro" id="IPR003961">
    <property type="entry name" value="FN3_dom"/>
</dbReference>
<evidence type="ECO:0000256" key="7">
    <source>
        <dbReference type="ARBA" id="ARBA00023170"/>
    </source>
</evidence>
<evidence type="ECO:0000313" key="14">
    <source>
        <dbReference type="Proteomes" id="UP000694549"/>
    </source>
</evidence>
<dbReference type="InterPro" id="IPR013783">
    <property type="entry name" value="Ig-like_fold"/>
</dbReference>
<dbReference type="SUPFAM" id="SSF49265">
    <property type="entry name" value="Fibronectin type III"/>
    <property type="match status" value="4"/>
</dbReference>
<dbReference type="Ensembl" id="ENSAZOT00000021897.1">
    <property type="protein sequence ID" value="ENSAZOP00000020382.1"/>
    <property type="gene ID" value="ENSAZOG00000013213.1"/>
</dbReference>
<dbReference type="GO" id="GO:0004896">
    <property type="term" value="F:cytokine receptor activity"/>
    <property type="evidence" value="ECO:0007669"/>
    <property type="project" value="TreeGrafter"/>
</dbReference>
<dbReference type="InterPro" id="IPR036116">
    <property type="entry name" value="FN3_sf"/>
</dbReference>
<dbReference type="Gene3D" id="2.60.40.10">
    <property type="entry name" value="Immunoglobulins"/>
    <property type="match status" value="4"/>
</dbReference>
<evidence type="ECO:0000256" key="3">
    <source>
        <dbReference type="ARBA" id="ARBA00022729"/>
    </source>
</evidence>
<feature type="region of interest" description="Disordered" evidence="9">
    <location>
        <begin position="646"/>
        <end position="688"/>
    </location>
</feature>
<evidence type="ECO:0000256" key="8">
    <source>
        <dbReference type="ARBA" id="ARBA00023180"/>
    </source>
</evidence>
<evidence type="ECO:0000256" key="6">
    <source>
        <dbReference type="ARBA" id="ARBA00023157"/>
    </source>
</evidence>
<feature type="domain" description="Fibronectin type-III" evidence="12">
    <location>
        <begin position="339"/>
        <end position="431"/>
    </location>
</feature>
<proteinExistence type="predicted"/>
<feature type="transmembrane region" description="Helical" evidence="10">
    <location>
        <begin position="435"/>
        <end position="456"/>
    </location>
</feature>
<keyword evidence="14" id="KW-1185">Reference proteome</keyword>
<evidence type="ECO:0000313" key="13">
    <source>
        <dbReference type="Ensembl" id="ENSAZOP00000020382.1"/>
    </source>
</evidence>
<keyword evidence="3 11" id="KW-0732">Signal</keyword>
<evidence type="ECO:0000259" key="12">
    <source>
        <dbReference type="PROSITE" id="PS50853"/>
    </source>
</evidence>
<keyword evidence="2 10" id="KW-0812">Transmembrane</keyword>
<evidence type="ECO:0000256" key="5">
    <source>
        <dbReference type="ARBA" id="ARBA00023136"/>
    </source>
</evidence>
<protein>
    <recommendedName>
        <fullName evidence="12">Fibronectin type-III domain-containing protein</fullName>
    </recommendedName>
</protein>
<dbReference type="Pfam" id="PF21460">
    <property type="entry name" value="IL3Rb_N"/>
    <property type="match status" value="1"/>
</dbReference>
<comment type="subcellular location">
    <subcellularLocation>
        <location evidence="1">Membrane</location>
        <topology evidence="1">Single-pass type I membrane protein</topology>
    </subcellularLocation>
</comment>
<dbReference type="InterPro" id="IPR048668">
    <property type="entry name" value="IL3RB_N"/>
</dbReference>
<organism evidence="13 14">
    <name type="scientific">Anas zonorhyncha</name>
    <name type="common">Eastern spot-billed duck</name>
    <dbReference type="NCBI Taxonomy" id="75864"/>
    <lineage>
        <taxon>Eukaryota</taxon>
        <taxon>Metazoa</taxon>
        <taxon>Chordata</taxon>
        <taxon>Craniata</taxon>
        <taxon>Vertebrata</taxon>
        <taxon>Euteleostomi</taxon>
        <taxon>Archelosauria</taxon>
        <taxon>Archosauria</taxon>
        <taxon>Dinosauria</taxon>
        <taxon>Saurischia</taxon>
        <taxon>Theropoda</taxon>
        <taxon>Coelurosauria</taxon>
        <taxon>Aves</taxon>
        <taxon>Neognathae</taxon>
        <taxon>Galloanserae</taxon>
        <taxon>Anseriformes</taxon>
        <taxon>Anatidae</taxon>
        <taxon>Anatinae</taxon>
        <taxon>Anas</taxon>
    </lineage>
</organism>
<feature type="domain" description="Fibronectin type-III" evidence="12">
    <location>
        <begin position="135"/>
        <end position="235"/>
    </location>
</feature>
<dbReference type="PANTHER" id="PTHR23037">
    <property type="entry name" value="CYTOKINE RECEPTOR"/>
    <property type="match status" value="1"/>
</dbReference>
<reference evidence="13" key="2">
    <citation type="submission" date="2025-09" db="UniProtKB">
        <authorList>
            <consortium name="Ensembl"/>
        </authorList>
    </citation>
    <scope>IDENTIFICATION</scope>
</reference>
<evidence type="ECO:0000256" key="11">
    <source>
        <dbReference type="SAM" id="SignalP"/>
    </source>
</evidence>
<accession>A0A8B9ZWP6</accession>
<dbReference type="GO" id="GO:0009897">
    <property type="term" value="C:external side of plasma membrane"/>
    <property type="evidence" value="ECO:0007669"/>
    <property type="project" value="TreeGrafter"/>
</dbReference>
<sequence>MLVCKDVKMPEFISLLLAPCLVWGAGTMQESIPMQTLHCYPDYNSLTTCTWMECSEAHQFLNMTLNFNHSHGKNKEMTCAFHKGENHAKCQNFTMHWVCQSHLRASNIERYKFKPDLNLQAELNVYLFQNVQPLPPQNLEVQNSSGDFFLTWTAAEGSQGLGNALEYEVTYKREWESWEKDALRLLSNTTRCHLSHLMMGSRYVARVRARVQQAKGFSGPFSEWSTDVSWETPEGQEPIQPRNLRCIFSSANLLTCSWEVKKVITTSVIFGLFFRATPASAEEECSPVYEKTFPHIPYVVQSCAIPVSNISSQSRYHVSVRTKTEEKLIEAHKNIKVLPPTNLTVTMNKDGEYELRWIKHTRREQCYELEYWKTSQMETVTRKSINDDPYHLLRNLEPSTSYTIKMRAKVREYEGLWSEWSEEFTWKTDSVQSPALLPVMLTALTVILLIAAYYSYKYFLRQKKLWEEKIPNPGKSLLIQSYLGARGTCTLQGAPASTTWRYSKEAVSQLPASQVGFSGQNTSEGVEEINCLQMLDGMIKNSSPELHGAKSATENVSHGTLNPQICQTSEVPHKTSLLTAALVSPLKQSAAVSGLVARLPCKSAADASTASQTATTSFAFNGPYLYSPVMSSQPEMHQILQVDPVGNQEKSVSLQGHESAPRHHAGKKSRSSAAFPAPRLAGNDAAPQ</sequence>
<evidence type="ECO:0000256" key="10">
    <source>
        <dbReference type="SAM" id="Phobius"/>
    </source>
</evidence>
<reference evidence="13" key="1">
    <citation type="submission" date="2025-08" db="UniProtKB">
        <authorList>
            <consortium name="Ensembl"/>
        </authorList>
    </citation>
    <scope>IDENTIFICATION</scope>
</reference>
<keyword evidence="6" id="KW-1015">Disulfide bond</keyword>
<dbReference type="CDD" id="cd00063">
    <property type="entry name" value="FN3"/>
    <property type="match status" value="2"/>
</dbReference>
<dbReference type="PANTHER" id="PTHR23037:SF22">
    <property type="entry name" value="CYTOKINE RECEPTOR COMMON SUBUNIT BETA"/>
    <property type="match status" value="1"/>
</dbReference>
<evidence type="ECO:0000256" key="4">
    <source>
        <dbReference type="ARBA" id="ARBA00022989"/>
    </source>
</evidence>
<evidence type="ECO:0000256" key="9">
    <source>
        <dbReference type="SAM" id="MobiDB-lite"/>
    </source>
</evidence>
<keyword evidence="7" id="KW-0675">Receptor</keyword>
<keyword evidence="4 10" id="KW-1133">Transmembrane helix</keyword>
<feature type="signal peptide" evidence="11">
    <location>
        <begin position="1"/>
        <end position="24"/>
    </location>
</feature>
<keyword evidence="8" id="KW-0325">Glycoprotein</keyword>
<evidence type="ECO:0000256" key="2">
    <source>
        <dbReference type="ARBA" id="ARBA00022692"/>
    </source>
</evidence>
<dbReference type="AlphaFoldDB" id="A0A8B9ZWP6"/>